<evidence type="ECO:0000256" key="5">
    <source>
        <dbReference type="SAM" id="MobiDB-lite"/>
    </source>
</evidence>
<evidence type="ECO:0000313" key="7">
    <source>
        <dbReference type="Proteomes" id="UP000004030"/>
    </source>
</evidence>
<evidence type="ECO:0000256" key="3">
    <source>
        <dbReference type="PIRSR" id="PIRSR603469-4"/>
    </source>
</evidence>
<evidence type="ECO:0000313" key="6">
    <source>
        <dbReference type="EMBL" id="EHJ59007.1"/>
    </source>
</evidence>
<dbReference type="GO" id="GO:0050053">
    <property type="term" value="F:levansucrase activity"/>
    <property type="evidence" value="ECO:0007669"/>
    <property type="project" value="InterPro"/>
</dbReference>
<dbReference type="GO" id="GO:0009758">
    <property type="term" value="P:carbohydrate utilization"/>
    <property type="evidence" value="ECO:0007669"/>
    <property type="project" value="InterPro"/>
</dbReference>
<organism evidence="6 7">
    <name type="scientific">Novosphingobium pentaromativorans US6-1</name>
    <dbReference type="NCBI Taxonomy" id="1088721"/>
    <lineage>
        <taxon>Bacteria</taxon>
        <taxon>Pseudomonadati</taxon>
        <taxon>Pseudomonadota</taxon>
        <taxon>Alphaproteobacteria</taxon>
        <taxon>Sphingomonadales</taxon>
        <taxon>Sphingomonadaceae</taxon>
        <taxon>Novosphingobium</taxon>
    </lineage>
</organism>
<dbReference type="eggNOG" id="COG1621">
    <property type="taxonomic scope" value="Bacteria"/>
</dbReference>
<name>G6EIR5_9SPHN</name>
<evidence type="ECO:0000256" key="2">
    <source>
        <dbReference type="PIRSR" id="PIRSR603469-2"/>
    </source>
</evidence>
<dbReference type="AlphaFoldDB" id="G6EIR5"/>
<evidence type="ECO:0000256" key="4">
    <source>
        <dbReference type="RuleBase" id="RU361220"/>
    </source>
</evidence>
<feature type="region of interest" description="Disordered" evidence="5">
    <location>
        <begin position="1"/>
        <end position="21"/>
    </location>
</feature>
<dbReference type="Proteomes" id="UP000004030">
    <property type="component" value="Unassembled WGS sequence"/>
</dbReference>
<feature type="binding site" evidence="2">
    <location>
        <position position="57"/>
    </location>
    <ligand>
        <name>substrate</name>
    </ligand>
</feature>
<feature type="compositionally biased region" description="Basic and acidic residues" evidence="5">
    <location>
        <begin position="1"/>
        <end position="20"/>
    </location>
</feature>
<proteinExistence type="inferred from homology"/>
<dbReference type="EMBL" id="AGFM01000064">
    <property type="protein sequence ID" value="EHJ59007.1"/>
    <property type="molecule type" value="Genomic_DNA"/>
</dbReference>
<evidence type="ECO:0000256" key="1">
    <source>
        <dbReference type="ARBA" id="ARBA00006775"/>
    </source>
</evidence>
<feature type="binding site" evidence="2">
    <location>
        <position position="127"/>
    </location>
    <ligand>
        <name>substrate</name>
    </ligand>
</feature>
<dbReference type="InterPro" id="IPR003469">
    <property type="entry name" value="Glyco_hydro_68"/>
</dbReference>
<dbReference type="InterPro" id="IPR023296">
    <property type="entry name" value="Glyco_hydro_beta-prop_sf"/>
</dbReference>
<protein>
    <submittedName>
        <fullName evidence="6">Levansucrase</fullName>
    </submittedName>
</protein>
<accession>G6EIR5</accession>
<reference evidence="6 7" key="1">
    <citation type="journal article" date="2012" name="J. Bacteriol.">
        <title>Genome sequence of benzo(a)pyrene-degrading bacterium Novosphingobium pentaromativorans US6-1.</title>
        <authorList>
            <person name="Luo Y.R."/>
            <person name="Kang S.G."/>
            <person name="Kim S.J."/>
            <person name="Kim M.R."/>
            <person name="Li N."/>
            <person name="Lee J.H."/>
            <person name="Kwon K.K."/>
        </authorList>
    </citation>
    <scope>NUCLEOTIDE SEQUENCE [LARGE SCALE GENOMIC DNA]</scope>
    <source>
        <strain evidence="6 7">US6-1</strain>
    </source>
</reference>
<comment type="caution">
    <text evidence="6">The sequence shown here is derived from an EMBL/GenBank/DDBJ whole genome shotgun (WGS) entry which is preliminary data.</text>
</comment>
<keyword evidence="7" id="KW-1185">Reference proteome</keyword>
<dbReference type="PATRIC" id="fig|1088721.3.peg.4174"/>
<sequence>MQRKENERMNTDPAKTDDGKLSWTAGDLAGLDLAACSRAPVLGQKDVRRVADDIDVWDAWPLADASGKPVPWNGGELWFALTAPRADDPESRHGLARIHHFFREGDSFRHLGQTLPEGFTPGSREWSGAARVEGAHLALYFTVVGERGESAPTFRQRLFVTRCSLAEDPDAPFGQWSDPREILEPAGPYMAAEETEGRIGEIKAFRDPFPWRAPDGAEYLLFTGSAAAAPRAFNGLVGLARLDDTSGTYRPLAPLVDATDANNELERPHIVEHAGRLYLFWSTQAKVFAPGITAPTGLYGATAERIEGPWRLLNGHGLVFANPESEPFQAYSWWVLPDLSVTSFADYWGIDDATAAQKPEGRTHFGGTFAPFLKLSLSGECAALT</sequence>
<dbReference type="Gene3D" id="2.115.10.20">
    <property type="entry name" value="Glycosyl hydrolase domain, family 43"/>
    <property type="match status" value="1"/>
</dbReference>
<feature type="site" description="Transition state stabilizer" evidence="3">
    <location>
        <position position="207"/>
    </location>
</feature>
<dbReference type="Pfam" id="PF02435">
    <property type="entry name" value="Glyco_hydro_68"/>
    <property type="match status" value="2"/>
</dbReference>
<dbReference type="STRING" id="1088721.JI59_03150"/>
<gene>
    <name evidence="6" type="ORF">NSU_4236</name>
</gene>
<dbReference type="SUPFAM" id="SSF75005">
    <property type="entry name" value="Arabinanase/levansucrase/invertase"/>
    <property type="match status" value="1"/>
</dbReference>
<dbReference type="CDD" id="cd08997">
    <property type="entry name" value="GH68"/>
    <property type="match status" value="1"/>
</dbReference>
<comment type="similarity">
    <text evidence="1 4">Belongs to the glycosyl hydrolase 68 family.</text>
</comment>